<gene>
    <name evidence="2" type="ORF">DR999_PMT17365</name>
</gene>
<organism evidence="2 3">
    <name type="scientific">Platysternon megacephalum</name>
    <name type="common">big-headed turtle</name>
    <dbReference type="NCBI Taxonomy" id="55544"/>
    <lineage>
        <taxon>Eukaryota</taxon>
        <taxon>Metazoa</taxon>
        <taxon>Chordata</taxon>
        <taxon>Craniata</taxon>
        <taxon>Vertebrata</taxon>
        <taxon>Euteleostomi</taxon>
        <taxon>Archelosauria</taxon>
        <taxon>Testudinata</taxon>
        <taxon>Testudines</taxon>
        <taxon>Cryptodira</taxon>
        <taxon>Durocryptodira</taxon>
        <taxon>Testudinoidea</taxon>
        <taxon>Platysternidae</taxon>
        <taxon>Platysternon</taxon>
    </lineage>
</organism>
<evidence type="ECO:0000313" key="2">
    <source>
        <dbReference type="EMBL" id="TFK00510.1"/>
    </source>
</evidence>
<feature type="region of interest" description="Disordered" evidence="1">
    <location>
        <begin position="1"/>
        <end position="25"/>
    </location>
</feature>
<proteinExistence type="predicted"/>
<dbReference type="AlphaFoldDB" id="A0A4D9E0C1"/>
<dbReference type="EMBL" id="QXTE01000268">
    <property type="protein sequence ID" value="TFK00510.1"/>
    <property type="molecule type" value="Genomic_DNA"/>
</dbReference>
<keyword evidence="3" id="KW-1185">Reference proteome</keyword>
<reference evidence="2 3" key="2">
    <citation type="submission" date="2019-04" db="EMBL/GenBank/DDBJ databases">
        <title>The genome sequence of big-headed turtle.</title>
        <authorList>
            <person name="Gong S."/>
        </authorList>
    </citation>
    <scope>NUCLEOTIDE SEQUENCE [LARGE SCALE GENOMIC DNA]</scope>
    <source>
        <strain evidence="2">DO16091913</strain>
        <tissue evidence="2">Muscle</tissue>
    </source>
</reference>
<name>A0A4D9E0C1_9SAUR</name>
<reference evidence="2 3" key="1">
    <citation type="submission" date="2019-04" db="EMBL/GenBank/DDBJ databases">
        <title>Draft genome of the big-headed turtle Platysternon megacephalum.</title>
        <authorList>
            <person name="Gong S."/>
        </authorList>
    </citation>
    <scope>NUCLEOTIDE SEQUENCE [LARGE SCALE GENOMIC DNA]</scope>
    <source>
        <strain evidence="2">DO16091913</strain>
        <tissue evidence="2">Muscle</tissue>
    </source>
</reference>
<evidence type="ECO:0000313" key="3">
    <source>
        <dbReference type="Proteomes" id="UP000297703"/>
    </source>
</evidence>
<comment type="caution">
    <text evidence="2">The sequence shown here is derived from an EMBL/GenBank/DDBJ whole genome shotgun (WGS) entry which is preliminary data.</text>
</comment>
<accession>A0A4D9E0C1</accession>
<feature type="region of interest" description="Disordered" evidence="1">
    <location>
        <begin position="155"/>
        <end position="178"/>
    </location>
</feature>
<dbReference type="Proteomes" id="UP000297703">
    <property type="component" value="Unassembled WGS sequence"/>
</dbReference>
<sequence length="178" mass="18763">MQGYEPPGHYHRSPGGNEGELEGWSPGPASPCELMWVPGARLAPVHPQSQVHSRASRELGRLKFPTAGPAVVVGAVAMGLCLQGVSLTPANARHPVSQAATCPVNDTLLVFTVPGAWVRHRDATPSSGTRTEAAGDGTVEVLGEPAMTVLQLREQLGNNSSRRPAPLQRPELRGCRAS</sequence>
<evidence type="ECO:0000256" key="1">
    <source>
        <dbReference type="SAM" id="MobiDB-lite"/>
    </source>
</evidence>
<protein>
    <submittedName>
        <fullName evidence="2">Protein FAM203A</fullName>
    </submittedName>
</protein>